<evidence type="ECO:0000256" key="3">
    <source>
        <dbReference type="ARBA" id="ARBA00022475"/>
    </source>
</evidence>
<organism evidence="10 11">
    <name type="scientific">Geodia barretti</name>
    <name type="common">Barrett's horny sponge</name>
    <dbReference type="NCBI Taxonomy" id="519541"/>
    <lineage>
        <taxon>Eukaryota</taxon>
        <taxon>Metazoa</taxon>
        <taxon>Porifera</taxon>
        <taxon>Demospongiae</taxon>
        <taxon>Heteroscleromorpha</taxon>
        <taxon>Tetractinellida</taxon>
        <taxon>Astrophorina</taxon>
        <taxon>Geodiidae</taxon>
        <taxon>Geodia</taxon>
    </lineage>
</organism>
<evidence type="ECO:0000256" key="4">
    <source>
        <dbReference type="ARBA" id="ARBA00022597"/>
    </source>
</evidence>
<evidence type="ECO:0000256" key="6">
    <source>
        <dbReference type="ARBA" id="ARBA00022989"/>
    </source>
</evidence>
<feature type="transmembrane region" description="Helical" evidence="8">
    <location>
        <begin position="256"/>
        <end position="284"/>
    </location>
</feature>
<name>A0AA35SBQ7_GEOBA</name>
<keyword evidence="11" id="KW-1185">Reference proteome</keyword>
<keyword evidence="4" id="KW-0762">Sugar transport</keyword>
<feature type="transmembrane region" description="Helical" evidence="8">
    <location>
        <begin position="150"/>
        <end position="169"/>
    </location>
</feature>
<feature type="transmembrane region" description="Helical" evidence="8">
    <location>
        <begin position="382"/>
        <end position="408"/>
    </location>
</feature>
<dbReference type="PANTHER" id="PTHR48021:SF1">
    <property type="entry name" value="GH07001P-RELATED"/>
    <property type="match status" value="1"/>
</dbReference>
<dbReference type="SUPFAM" id="SSF103473">
    <property type="entry name" value="MFS general substrate transporter"/>
    <property type="match status" value="1"/>
</dbReference>
<dbReference type="GO" id="GO:0005886">
    <property type="term" value="C:plasma membrane"/>
    <property type="evidence" value="ECO:0007669"/>
    <property type="project" value="UniProtKB-SubCell"/>
</dbReference>
<feature type="transmembrane region" description="Helical" evidence="8">
    <location>
        <begin position="296"/>
        <end position="317"/>
    </location>
</feature>
<feature type="domain" description="Major facilitator superfamily (MFS) profile" evidence="9">
    <location>
        <begin position="13"/>
        <end position="475"/>
    </location>
</feature>
<dbReference type="EMBL" id="CASHTH010002262">
    <property type="protein sequence ID" value="CAI8027170.1"/>
    <property type="molecule type" value="Genomic_DNA"/>
</dbReference>
<protein>
    <submittedName>
        <fullName evidence="10">Facilitated trehalose transporter Tret1</fullName>
    </submittedName>
</protein>
<dbReference type="InterPro" id="IPR036259">
    <property type="entry name" value="MFS_trans_sf"/>
</dbReference>
<feature type="transmembrane region" description="Helical" evidence="8">
    <location>
        <begin position="118"/>
        <end position="138"/>
    </location>
</feature>
<keyword evidence="3" id="KW-1003">Cell membrane</keyword>
<dbReference type="InterPro" id="IPR050549">
    <property type="entry name" value="MFS_Trehalose_Transporter"/>
</dbReference>
<evidence type="ECO:0000256" key="2">
    <source>
        <dbReference type="ARBA" id="ARBA00022448"/>
    </source>
</evidence>
<feature type="transmembrane region" description="Helical" evidence="8">
    <location>
        <begin position="7"/>
        <end position="29"/>
    </location>
</feature>
<keyword evidence="7 8" id="KW-0472">Membrane</keyword>
<sequence length="491" mass="53222">MGKEERLWPTALCSFVAAIPALMIGYTFAFPSSAILDLTTESAGLPENYRFSIALADIFAALAPIGALVGAPLSGVMSDRWGRKEALVCCGIPYLIGYLFLTYAHYMPTALGFQALASTGRFMTGVGMGWAGSCGPVYIGEISSPKLRGLFGTFTQIAIATGIVLNYGISSIPKITYFHSSLVAVGIVAVFECLVVWLKESPSWLIHHGQHQKAVKVLQWLRGPSVKVEQEVERIQEAESLSLWLAMKEMSTKRHIAIPIVLVMLSMFFHQIGGAHVLSTYAALLFESAGVAEPELTALVAVGGVELVATFLTILVIDFVGRKFLLVLSSIGMVVGSAMLGAHYFITRPSTCDSVGSNNSTGDFLLQARSGDMFENCINTQFAPLAISSAVLFAVAYSIGWGPVPWVLLSELIPVRVRGAASGIATLVNWGSAALVIGVYLEYSEAVRDWFAWWTFAFLNTIAAVFAIVFIHETKGKTLEDIEIYYQEHWC</sequence>
<dbReference type="GO" id="GO:0022857">
    <property type="term" value="F:transmembrane transporter activity"/>
    <property type="evidence" value="ECO:0007669"/>
    <property type="project" value="InterPro"/>
</dbReference>
<feature type="transmembrane region" description="Helical" evidence="8">
    <location>
        <begin position="324"/>
        <end position="346"/>
    </location>
</feature>
<dbReference type="Gene3D" id="1.20.1250.20">
    <property type="entry name" value="MFS general substrate transporter like domains"/>
    <property type="match status" value="1"/>
</dbReference>
<dbReference type="Proteomes" id="UP001174909">
    <property type="component" value="Unassembled WGS sequence"/>
</dbReference>
<evidence type="ECO:0000313" key="10">
    <source>
        <dbReference type="EMBL" id="CAI8027170.1"/>
    </source>
</evidence>
<comment type="subcellular location">
    <subcellularLocation>
        <location evidence="1">Cell membrane</location>
        <topology evidence="1">Multi-pass membrane protein</topology>
    </subcellularLocation>
</comment>
<reference evidence="10" key="1">
    <citation type="submission" date="2023-03" db="EMBL/GenBank/DDBJ databases">
        <authorList>
            <person name="Steffen K."/>
            <person name="Cardenas P."/>
        </authorList>
    </citation>
    <scope>NUCLEOTIDE SEQUENCE</scope>
</reference>
<dbReference type="InterPro" id="IPR020846">
    <property type="entry name" value="MFS_dom"/>
</dbReference>
<feature type="transmembrane region" description="Helical" evidence="8">
    <location>
        <begin position="49"/>
        <end position="74"/>
    </location>
</feature>
<dbReference type="PROSITE" id="PS00216">
    <property type="entry name" value="SUGAR_TRANSPORT_1"/>
    <property type="match status" value="2"/>
</dbReference>
<evidence type="ECO:0000256" key="1">
    <source>
        <dbReference type="ARBA" id="ARBA00004651"/>
    </source>
</evidence>
<keyword evidence="2" id="KW-0813">Transport</keyword>
<keyword evidence="6 8" id="KW-1133">Transmembrane helix</keyword>
<evidence type="ECO:0000313" key="11">
    <source>
        <dbReference type="Proteomes" id="UP001174909"/>
    </source>
</evidence>
<dbReference type="InterPro" id="IPR005829">
    <property type="entry name" value="Sugar_transporter_CS"/>
</dbReference>
<evidence type="ECO:0000256" key="7">
    <source>
        <dbReference type="ARBA" id="ARBA00023136"/>
    </source>
</evidence>
<feature type="transmembrane region" description="Helical" evidence="8">
    <location>
        <begin position="420"/>
        <end position="441"/>
    </location>
</feature>
<evidence type="ECO:0000259" key="9">
    <source>
        <dbReference type="PROSITE" id="PS50850"/>
    </source>
</evidence>
<dbReference type="PANTHER" id="PTHR48021">
    <property type="match status" value="1"/>
</dbReference>
<dbReference type="PRINTS" id="PR00171">
    <property type="entry name" value="SUGRTRNSPORT"/>
</dbReference>
<dbReference type="InterPro" id="IPR003663">
    <property type="entry name" value="Sugar/inositol_transpt"/>
</dbReference>
<feature type="transmembrane region" description="Helical" evidence="8">
    <location>
        <begin position="453"/>
        <end position="471"/>
    </location>
</feature>
<evidence type="ECO:0000256" key="5">
    <source>
        <dbReference type="ARBA" id="ARBA00022692"/>
    </source>
</evidence>
<accession>A0AA35SBQ7</accession>
<feature type="transmembrane region" description="Helical" evidence="8">
    <location>
        <begin position="86"/>
        <end position="106"/>
    </location>
</feature>
<proteinExistence type="predicted"/>
<dbReference type="FunFam" id="1.20.1250.20:FF:000218">
    <property type="entry name" value="facilitated trehalose transporter Tret1"/>
    <property type="match status" value="1"/>
</dbReference>
<gene>
    <name evidence="10" type="ORF">GBAR_LOCUS15559</name>
</gene>
<dbReference type="Pfam" id="PF00083">
    <property type="entry name" value="Sugar_tr"/>
    <property type="match status" value="1"/>
</dbReference>
<dbReference type="InterPro" id="IPR005828">
    <property type="entry name" value="MFS_sugar_transport-like"/>
</dbReference>
<evidence type="ECO:0000256" key="8">
    <source>
        <dbReference type="SAM" id="Phobius"/>
    </source>
</evidence>
<feature type="transmembrane region" description="Helical" evidence="8">
    <location>
        <begin position="175"/>
        <end position="198"/>
    </location>
</feature>
<dbReference type="AlphaFoldDB" id="A0AA35SBQ7"/>
<dbReference type="PROSITE" id="PS50850">
    <property type="entry name" value="MFS"/>
    <property type="match status" value="1"/>
</dbReference>
<comment type="caution">
    <text evidence="10">The sequence shown here is derived from an EMBL/GenBank/DDBJ whole genome shotgun (WGS) entry which is preliminary data.</text>
</comment>
<keyword evidence="5 8" id="KW-0812">Transmembrane</keyword>
<dbReference type="PROSITE" id="PS00217">
    <property type="entry name" value="SUGAR_TRANSPORT_2"/>
    <property type="match status" value="1"/>
</dbReference>